<organism evidence="1 2">
    <name type="scientific">Actinotalea fermentans</name>
    <dbReference type="NCBI Taxonomy" id="43671"/>
    <lineage>
        <taxon>Bacteria</taxon>
        <taxon>Bacillati</taxon>
        <taxon>Actinomycetota</taxon>
        <taxon>Actinomycetes</taxon>
        <taxon>Micrococcales</taxon>
        <taxon>Cellulomonadaceae</taxon>
        <taxon>Actinotalea</taxon>
    </lineage>
</organism>
<sequence length="159" mass="15957">MGELPAAAVVLTQVAVPEALAAACALQKLAVDAVPTPIGTLAWCRDTSDGAPTVVARAVSALLPAVPVLLLTQRDGQISASRWSGGAEGEQLSPGLVLDGAPAVVEQLLLGQVSAADQPGVVTSAGMSRWRATRTLAAVSRSTRRAARGTGRATDGPSA</sequence>
<evidence type="ECO:0000313" key="2">
    <source>
        <dbReference type="Proteomes" id="UP000321484"/>
    </source>
</evidence>
<dbReference type="OrthoDB" id="5144343at2"/>
<name>A0A511YVJ7_9CELL</name>
<comment type="caution">
    <text evidence="1">The sequence shown here is derived from an EMBL/GenBank/DDBJ whole genome shotgun (WGS) entry which is preliminary data.</text>
</comment>
<dbReference type="Proteomes" id="UP000321484">
    <property type="component" value="Unassembled WGS sequence"/>
</dbReference>
<evidence type="ECO:0000313" key="1">
    <source>
        <dbReference type="EMBL" id="GEN79217.1"/>
    </source>
</evidence>
<gene>
    <name evidence="1" type="ORF">AFE02nite_09510</name>
</gene>
<dbReference type="AlphaFoldDB" id="A0A511YVJ7"/>
<reference evidence="1 2" key="1">
    <citation type="submission" date="2019-07" db="EMBL/GenBank/DDBJ databases">
        <title>Whole genome shotgun sequence of Actinotalea fermentans NBRC 105374.</title>
        <authorList>
            <person name="Hosoyama A."/>
            <person name="Uohara A."/>
            <person name="Ohji S."/>
            <person name="Ichikawa N."/>
        </authorList>
    </citation>
    <scope>NUCLEOTIDE SEQUENCE [LARGE SCALE GENOMIC DNA]</scope>
    <source>
        <strain evidence="1 2">NBRC 105374</strain>
    </source>
</reference>
<accession>A0A511YVJ7</accession>
<dbReference type="RefSeq" id="WP_146819146.1">
    <property type="nucleotide sequence ID" value="NZ_BJYK01000001.1"/>
</dbReference>
<keyword evidence="2" id="KW-1185">Reference proteome</keyword>
<protein>
    <submittedName>
        <fullName evidence="1">Uncharacterized protein</fullName>
    </submittedName>
</protein>
<proteinExistence type="predicted"/>
<dbReference type="EMBL" id="BJYK01000001">
    <property type="protein sequence ID" value="GEN79217.1"/>
    <property type="molecule type" value="Genomic_DNA"/>
</dbReference>